<dbReference type="PANTHER" id="PTHR11907">
    <property type="entry name" value="AMIDOPHOSPHORIBOSYLTRANSFERASE"/>
    <property type="match status" value="1"/>
</dbReference>
<keyword evidence="14" id="KW-1185">Reference proteome</keyword>
<feature type="binding site" evidence="7 11">
    <location>
        <position position="244"/>
    </location>
    <ligand>
        <name>[4Fe-4S] cluster</name>
        <dbReference type="ChEBI" id="CHEBI:49883"/>
    </ligand>
</feature>
<evidence type="ECO:0000256" key="10">
    <source>
        <dbReference type="PIRSR" id="PIRSR000485-2"/>
    </source>
</evidence>
<protein>
    <recommendedName>
        <fullName evidence="7">Amidophosphoribosyltransferase</fullName>
        <shortName evidence="7">ATase</shortName>
        <ecNumber evidence="7">2.4.2.14</ecNumber>
    </recommendedName>
    <alternativeName>
        <fullName evidence="7">Glutamine phosphoribosylpyrophosphate amidotransferase</fullName>
        <shortName evidence="7">GPATase</shortName>
    </alternativeName>
</protein>
<feature type="binding site" evidence="7 11">
    <location>
        <position position="441"/>
    </location>
    <ligand>
        <name>[4Fe-4S] cluster</name>
        <dbReference type="ChEBI" id="CHEBI:49883"/>
    </ligand>
</feature>
<dbReference type="PROSITE" id="PS51278">
    <property type="entry name" value="GATASE_TYPE_2"/>
    <property type="match status" value="1"/>
</dbReference>
<dbReference type="NCBIfam" id="TIGR01134">
    <property type="entry name" value="purF"/>
    <property type="match status" value="1"/>
</dbReference>
<evidence type="ECO:0000256" key="11">
    <source>
        <dbReference type="PIRSR" id="PIRSR000485-3"/>
    </source>
</evidence>
<feature type="binding site" evidence="7 10">
    <location>
        <position position="353"/>
    </location>
    <ligand>
        <name>Mg(2+)</name>
        <dbReference type="ChEBI" id="CHEBI:18420"/>
    </ligand>
</feature>
<dbReference type="InterPro" id="IPR035584">
    <property type="entry name" value="PurF_N"/>
</dbReference>
<dbReference type="Pfam" id="PF13522">
    <property type="entry name" value="GATase_6"/>
    <property type="match status" value="1"/>
</dbReference>
<evidence type="ECO:0000256" key="3">
    <source>
        <dbReference type="ARBA" id="ARBA00022676"/>
    </source>
</evidence>
<comment type="cofactor">
    <cofactor evidence="7 10">
        <name>Mg(2+)</name>
        <dbReference type="ChEBI" id="CHEBI:18420"/>
    </cofactor>
    <text evidence="7 10">Binds 1 Mg(2+) ion per subunit.</text>
</comment>
<evidence type="ECO:0000259" key="12">
    <source>
        <dbReference type="PROSITE" id="PS51278"/>
    </source>
</evidence>
<comment type="pathway">
    <text evidence="1 7 8">Purine metabolism; IMP biosynthesis via de novo pathway; N(1)-(5-phospho-D-ribosyl)glycinamide from 5-phospho-alpha-D-ribose 1-diphosphate: step 1/2.</text>
</comment>
<dbReference type="Gene3D" id="3.40.50.2020">
    <property type="match status" value="1"/>
</dbReference>
<dbReference type="EC" id="2.4.2.14" evidence="7"/>
<evidence type="ECO:0000256" key="8">
    <source>
        <dbReference type="PIRNR" id="PIRNR000485"/>
    </source>
</evidence>
<keyword evidence="4 7" id="KW-0808">Transferase</keyword>
<feature type="binding site" evidence="7 11">
    <location>
        <position position="390"/>
    </location>
    <ligand>
        <name>[4Fe-4S] cluster</name>
        <dbReference type="ChEBI" id="CHEBI:49883"/>
    </ligand>
</feature>
<dbReference type="UniPathway" id="UPA00074">
    <property type="reaction ID" value="UER00124"/>
</dbReference>
<feature type="domain" description="Glutamine amidotransferase type-2" evidence="12">
    <location>
        <begin position="9"/>
        <end position="227"/>
    </location>
</feature>
<evidence type="ECO:0000256" key="5">
    <source>
        <dbReference type="ARBA" id="ARBA00022755"/>
    </source>
</evidence>
<evidence type="ECO:0000256" key="1">
    <source>
        <dbReference type="ARBA" id="ARBA00005209"/>
    </source>
</evidence>
<keyword evidence="7" id="KW-0004">4Fe-4S</keyword>
<dbReference type="GO" id="GO:0009113">
    <property type="term" value="P:purine nucleobase biosynthetic process"/>
    <property type="evidence" value="ECO:0007669"/>
    <property type="project" value="UniProtKB-UniRule"/>
</dbReference>
<comment type="catalytic activity">
    <reaction evidence="7 8">
        <text>5-phospho-beta-D-ribosylamine + L-glutamate + diphosphate = 5-phospho-alpha-D-ribose 1-diphosphate + L-glutamine + H2O</text>
        <dbReference type="Rhea" id="RHEA:14905"/>
        <dbReference type="ChEBI" id="CHEBI:15377"/>
        <dbReference type="ChEBI" id="CHEBI:29985"/>
        <dbReference type="ChEBI" id="CHEBI:33019"/>
        <dbReference type="ChEBI" id="CHEBI:58017"/>
        <dbReference type="ChEBI" id="CHEBI:58359"/>
        <dbReference type="ChEBI" id="CHEBI:58681"/>
        <dbReference type="EC" id="2.4.2.14"/>
    </reaction>
</comment>
<dbReference type="GO" id="GO:0051539">
    <property type="term" value="F:4 iron, 4 sulfur cluster binding"/>
    <property type="evidence" value="ECO:0007669"/>
    <property type="project" value="UniProtKB-KW"/>
</dbReference>
<comment type="function">
    <text evidence="7">Catalyzes the formation of phosphoribosylamine from phosphoribosylpyrophosphate (PRPP) and glutamine.</text>
</comment>
<evidence type="ECO:0000256" key="6">
    <source>
        <dbReference type="ARBA" id="ARBA00022962"/>
    </source>
</evidence>
<dbReference type="CDD" id="cd06223">
    <property type="entry name" value="PRTases_typeI"/>
    <property type="match status" value="1"/>
</dbReference>
<dbReference type="GO" id="GO:0004044">
    <property type="term" value="F:amidophosphoribosyltransferase activity"/>
    <property type="evidence" value="ECO:0007669"/>
    <property type="project" value="UniProtKB-UniRule"/>
</dbReference>
<evidence type="ECO:0000256" key="7">
    <source>
        <dbReference type="HAMAP-Rule" id="MF_01931"/>
    </source>
</evidence>
<proteinExistence type="inferred from homology"/>
<dbReference type="AlphaFoldDB" id="A0A6M1RTY1"/>
<dbReference type="InterPro" id="IPR029057">
    <property type="entry name" value="PRTase-like"/>
</dbReference>
<evidence type="ECO:0000256" key="4">
    <source>
        <dbReference type="ARBA" id="ARBA00022679"/>
    </source>
</evidence>
<dbReference type="InterPro" id="IPR000836">
    <property type="entry name" value="PRTase_dom"/>
</dbReference>
<name>A0A6M1RTY1_9BACT</name>
<keyword evidence="3 7" id="KW-0328">Glycosyltransferase</keyword>
<dbReference type="Proteomes" id="UP000477311">
    <property type="component" value="Unassembled WGS sequence"/>
</dbReference>
<keyword evidence="5 7" id="KW-0658">Purine biosynthesis</keyword>
<dbReference type="EMBL" id="JAAKYA010000012">
    <property type="protein sequence ID" value="NGO38222.1"/>
    <property type="molecule type" value="Genomic_DNA"/>
</dbReference>
<comment type="similarity">
    <text evidence="2 7 8">In the C-terminal section; belongs to the purine/pyrimidine phosphoribosyltransferase family.</text>
</comment>
<dbReference type="Gene3D" id="3.60.20.10">
    <property type="entry name" value="Glutamine Phosphoribosylpyrophosphate, subunit 1, domain 1"/>
    <property type="match status" value="1"/>
</dbReference>
<dbReference type="CDD" id="cd00715">
    <property type="entry name" value="GPATase_N"/>
    <property type="match status" value="1"/>
</dbReference>
<organism evidence="13 14">
    <name type="scientific">Limisphaera ngatamarikiensis</name>
    <dbReference type="NCBI Taxonomy" id="1324935"/>
    <lineage>
        <taxon>Bacteria</taxon>
        <taxon>Pseudomonadati</taxon>
        <taxon>Verrucomicrobiota</taxon>
        <taxon>Verrucomicrobiia</taxon>
        <taxon>Limisphaerales</taxon>
        <taxon>Limisphaeraceae</taxon>
        <taxon>Limisphaera</taxon>
    </lineage>
</organism>
<gene>
    <name evidence="7" type="primary">purF</name>
    <name evidence="13" type="ORF">G4L39_02270</name>
</gene>
<keyword evidence="6 7" id="KW-0315">Glutamine amidotransferase</keyword>
<dbReference type="InterPro" id="IPR017932">
    <property type="entry name" value="GATase_2_dom"/>
</dbReference>
<keyword evidence="7 11" id="KW-0408">Iron</keyword>
<reference evidence="13 14" key="1">
    <citation type="submission" date="2020-02" db="EMBL/GenBank/DDBJ databases">
        <title>Draft genome sequence of Limisphaera ngatamarikiensis NGM72.4T, a thermophilic Verrucomicrobia grouped in subdivision 3.</title>
        <authorList>
            <person name="Carere C.R."/>
            <person name="Steen J."/>
            <person name="Hugenholtz P."/>
            <person name="Stott M.B."/>
        </authorList>
    </citation>
    <scope>NUCLEOTIDE SEQUENCE [LARGE SCALE GENOMIC DNA]</scope>
    <source>
        <strain evidence="13 14">NGM72.4</strain>
    </source>
</reference>
<keyword evidence="7 10" id="KW-0479">Metal-binding</keyword>
<accession>A0A6M1RTY1</accession>
<dbReference type="RefSeq" id="WP_165105578.1">
    <property type="nucleotide sequence ID" value="NZ_JAAKYA010000012.1"/>
</dbReference>
<evidence type="ECO:0000313" key="13">
    <source>
        <dbReference type="EMBL" id="NGO38222.1"/>
    </source>
</evidence>
<comment type="cofactor">
    <cofactor evidence="7 11">
        <name>[4Fe-4S] cluster</name>
        <dbReference type="ChEBI" id="CHEBI:49883"/>
    </cofactor>
    <text evidence="7 11">Binds 1 [4Fe-4S] cluster per subunit.</text>
</comment>
<dbReference type="SUPFAM" id="SSF53271">
    <property type="entry name" value="PRTase-like"/>
    <property type="match status" value="1"/>
</dbReference>
<evidence type="ECO:0000313" key="14">
    <source>
        <dbReference type="Proteomes" id="UP000477311"/>
    </source>
</evidence>
<feature type="active site" description="Nucleophile" evidence="7 9">
    <location>
        <position position="9"/>
    </location>
</feature>
<dbReference type="InterPro" id="IPR005854">
    <property type="entry name" value="PurF"/>
</dbReference>
<sequence>MQPYPKHYCGVFGVFGHPKAAELTYYGLFALQHRGQESAGIVTSDGRQFHVHKGMGLVPQVFDAAALQRLPGHMAIGHTRYSTTGSSHFRNAQPLTVDCARGQIAVAHNGNLTNAARLREQLESAGSIFQTTVDSEIVLHLLAQPGPNGSANSLVHAIRRLEGAFSLLIMTETELIAVRDPHGFRPLALGRVDGAWVVSSETCAFDLIHAEFERDIAPGEILILRDGGLISLQAFPEHQRRAFCVFEYVYFARPDSVLEGRNVHLARVEMGRQLAREHPVEADLVIPVPDSGNSAALGYSLESGIPFEMAFVRNHYVGRSFLQPSQLIRDFNVRVKLNLIRDLVRGKRVVVVDDSIVRGTTCKARVNTLKEAGAREVHVRVSCPPHMHPCVYGIDFPDRSKLMAANHSLDEIREYLKADSLAYLSLEGMVKAVGRARDSLCLACYNGEYPVSYDPALDKQIMERRRAHRPGLVEALLQDQAQGRLL</sequence>
<dbReference type="HAMAP" id="MF_01931">
    <property type="entry name" value="PurF"/>
    <property type="match status" value="1"/>
</dbReference>
<feature type="binding site" evidence="7 10">
    <location>
        <position position="291"/>
    </location>
    <ligand>
        <name>Mg(2+)</name>
        <dbReference type="ChEBI" id="CHEBI:18420"/>
    </ligand>
</feature>
<evidence type="ECO:0000256" key="9">
    <source>
        <dbReference type="PIRSR" id="PIRSR000485-1"/>
    </source>
</evidence>
<feature type="binding site" evidence="7 10">
    <location>
        <position position="354"/>
    </location>
    <ligand>
        <name>Mg(2+)</name>
        <dbReference type="ChEBI" id="CHEBI:18420"/>
    </ligand>
</feature>
<dbReference type="InterPro" id="IPR029055">
    <property type="entry name" value="Ntn_hydrolases_N"/>
</dbReference>
<keyword evidence="7 11" id="KW-0411">Iron-sulfur</keyword>
<feature type="binding site" evidence="7 11">
    <location>
        <position position="444"/>
    </location>
    <ligand>
        <name>[4Fe-4S] cluster</name>
        <dbReference type="ChEBI" id="CHEBI:49883"/>
    </ligand>
</feature>
<keyword evidence="7 10" id="KW-0460">Magnesium</keyword>
<dbReference type="GO" id="GO:0006189">
    <property type="term" value="P:'de novo' IMP biosynthetic process"/>
    <property type="evidence" value="ECO:0007669"/>
    <property type="project" value="UniProtKB-UniRule"/>
</dbReference>
<comment type="caution">
    <text evidence="13">The sequence shown here is derived from an EMBL/GenBank/DDBJ whole genome shotgun (WGS) entry which is preliminary data.</text>
</comment>
<dbReference type="GO" id="GO:0000287">
    <property type="term" value="F:magnesium ion binding"/>
    <property type="evidence" value="ECO:0007669"/>
    <property type="project" value="UniProtKB-UniRule"/>
</dbReference>
<dbReference type="PIRSF" id="PIRSF000485">
    <property type="entry name" value="Amd_phspho_trans"/>
    <property type="match status" value="1"/>
</dbReference>
<evidence type="ECO:0000256" key="2">
    <source>
        <dbReference type="ARBA" id="ARBA00010138"/>
    </source>
</evidence>
<dbReference type="SUPFAM" id="SSF56235">
    <property type="entry name" value="N-terminal nucleophile aminohydrolases (Ntn hydrolases)"/>
    <property type="match status" value="1"/>
</dbReference>